<evidence type="ECO:0000256" key="1">
    <source>
        <dbReference type="ARBA" id="ARBA00009108"/>
    </source>
</evidence>
<dbReference type="Proteomes" id="UP000677082">
    <property type="component" value="Unassembled WGS sequence"/>
</dbReference>
<organism evidence="3 4">
    <name type="scientific">Paractinoplanes toevensis</name>
    <dbReference type="NCBI Taxonomy" id="571911"/>
    <lineage>
        <taxon>Bacteria</taxon>
        <taxon>Bacillati</taxon>
        <taxon>Actinomycetota</taxon>
        <taxon>Actinomycetes</taxon>
        <taxon>Micromonosporales</taxon>
        <taxon>Micromonosporaceae</taxon>
        <taxon>Paractinoplanes</taxon>
    </lineage>
</organism>
<keyword evidence="2" id="KW-0812">Transmembrane</keyword>
<keyword evidence="2" id="KW-0472">Membrane</keyword>
<evidence type="ECO:0000313" key="3">
    <source>
        <dbReference type="EMBL" id="GIM97971.1"/>
    </source>
</evidence>
<sequence>MREAEFQEDRPVEYTTGAPSWRLVLRRALGGLRPRGRTQRTRGWSAVVPLIALAAGLLFTTSARTADGTQLRDDRRPQLAQLIADRNERHKEREKTFADLRAEVDADSARLAETNLPVKEARDKADALRPQAGFTALAGPGLTVTLNDSSRRGTDLGPNAPDNDDLVVHQGDVQAVVNAMWAGGAEAMSIMDVRVISTSAVRCVGNTLLLHGQVFSPPFKITAIGEPEAMRQALESAEGVQQFRDAVADFGLGYTETVERNVTVRAYDGSSDLRSARVAE</sequence>
<evidence type="ECO:0000256" key="2">
    <source>
        <dbReference type="SAM" id="Phobius"/>
    </source>
</evidence>
<dbReference type="Gene3D" id="3.30.70.1880">
    <property type="entry name" value="Protein of unknown function DUF881"/>
    <property type="match status" value="1"/>
</dbReference>
<dbReference type="EMBL" id="BOQN01000174">
    <property type="protein sequence ID" value="GIM97971.1"/>
    <property type="molecule type" value="Genomic_DNA"/>
</dbReference>
<accession>A0A919WD52</accession>
<keyword evidence="4" id="KW-1185">Reference proteome</keyword>
<comment type="caution">
    <text evidence="3">The sequence shown here is derived from an EMBL/GenBank/DDBJ whole genome shotgun (WGS) entry which is preliminary data.</text>
</comment>
<dbReference type="PANTHER" id="PTHR37313">
    <property type="entry name" value="UPF0749 PROTEIN RV1825"/>
    <property type="match status" value="1"/>
</dbReference>
<gene>
    <name evidence="3" type="ORF">Ato02nite_097640</name>
</gene>
<dbReference type="Pfam" id="PF05949">
    <property type="entry name" value="DUF881"/>
    <property type="match status" value="1"/>
</dbReference>
<comment type="similarity">
    <text evidence="1">Belongs to the UPF0749 family.</text>
</comment>
<dbReference type="InterPro" id="IPR010273">
    <property type="entry name" value="DUF881"/>
</dbReference>
<feature type="transmembrane region" description="Helical" evidence="2">
    <location>
        <begin position="43"/>
        <end position="63"/>
    </location>
</feature>
<dbReference type="AlphaFoldDB" id="A0A919WD52"/>
<evidence type="ECO:0000313" key="4">
    <source>
        <dbReference type="Proteomes" id="UP000677082"/>
    </source>
</evidence>
<name>A0A919WD52_9ACTN</name>
<keyword evidence="2" id="KW-1133">Transmembrane helix</keyword>
<protein>
    <submittedName>
        <fullName evidence="3">Membrane protein</fullName>
    </submittedName>
</protein>
<proteinExistence type="inferred from homology"/>
<dbReference type="GO" id="GO:0005886">
    <property type="term" value="C:plasma membrane"/>
    <property type="evidence" value="ECO:0007669"/>
    <property type="project" value="TreeGrafter"/>
</dbReference>
<reference evidence="3 4" key="1">
    <citation type="submission" date="2021-03" db="EMBL/GenBank/DDBJ databases">
        <title>Whole genome shotgun sequence of Actinoplanes toevensis NBRC 105298.</title>
        <authorList>
            <person name="Komaki H."/>
            <person name="Tamura T."/>
        </authorList>
    </citation>
    <scope>NUCLEOTIDE SEQUENCE [LARGE SCALE GENOMIC DNA]</scope>
    <source>
        <strain evidence="3 4">NBRC 105298</strain>
    </source>
</reference>
<dbReference type="PANTHER" id="PTHR37313:SF4">
    <property type="entry name" value="CONSERVED MEMBRANE PROTEIN-RELATED"/>
    <property type="match status" value="1"/>
</dbReference>